<name>A0A3N4K9S1_9PEZI</name>
<dbReference type="Proteomes" id="UP000276215">
    <property type="component" value="Unassembled WGS sequence"/>
</dbReference>
<evidence type="ECO:0000313" key="2">
    <source>
        <dbReference type="Proteomes" id="UP000276215"/>
    </source>
</evidence>
<reference evidence="1 2" key="1">
    <citation type="journal article" date="2018" name="Nat. Ecol. Evol.">
        <title>Pezizomycetes genomes reveal the molecular basis of ectomycorrhizal truffle lifestyle.</title>
        <authorList>
            <person name="Murat C."/>
            <person name="Payen T."/>
            <person name="Noel B."/>
            <person name="Kuo A."/>
            <person name="Morin E."/>
            <person name="Chen J."/>
            <person name="Kohler A."/>
            <person name="Krizsan K."/>
            <person name="Balestrini R."/>
            <person name="Da Silva C."/>
            <person name="Montanini B."/>
            <person name="Hainaut M."/>
            <person name="Levati E."/>
            <person name="Barry K.W."/>
            <person name="Belfiori B."/>
            <person name="Cichocki N."/>
            <person name="Clum A."/>
            <person name="Dockter R.B."/>
            <person name="Fauchery L."/>
            <person name="Guy J."/>
            <person name="Iotti M."/>
            <person name="Le Tacon F."/>
            <person name="Lindquist E.A."/>
            <person name="Lipzen A."/>
            <person name="Malagnac F."/>
            <person name="Mello A."/>
            <person name="Molinier V."/>
            <person name="Miyauchi S."/>
            <person name="Poulain J."/>
            <person name="Riccioni C."/>
            <person name="Rubini A."/>
            <person name="Sitrit Y."/>
            <person name="Splivallo R."/>
            <person name="Traeger S."/>
            <person name="Wang M."/>
            <person name="Zifcakova L."/>
            <person name="Wipf D."/>
            <person name="Zambonelli A."/>
            <person name="Paolocci F."/>
            <person name="Nowrousian M."/>
            <person name="Ottonello S."/>
            <person name="Baldrian P."/>
            <person name="Spatafora J.W."/>
            <person name="Henrissat B."/>
            <person name="Nagy L.G."/>
            <person name="Aury J.M."/>
            <person name="Wincker P."/>
            <person name="Grigoriev I.V."/>
            <person name="Bonfante P."/>
            <person name="Martin F.M."/>
        </authorList>
    </citation>
    <scope>NUCLEOTIDE SEQUENCE [LARGE SCALE GENOMIC DNA]</scope>
    <source>
        <strain evidence="1 2">120613-1</strain>
    </source>
</reference>
<organism evidence="1 2">
    <name type="scientific">Choiromyces venosus 120613-1</name>
    <dbReference type="NCBI Taxonomy" id="1336337"/>
    <lineage>
        <taxon>Eukaryota</taxon>
        <taxon>Fungi</taxon>
        <taxon>Dikarya</taxon>
        <taxon>Ascomycota</taxon>
        <taxon>Pezizomycotina</taxon>
        <taxon>Pezizomycetes</taxon>
        <taxon>Pezizales</taxon>
        <taxon>Tuberaceae</taxon>
        <taxon>Choiromyces</taxon>
    </lineage>
</organism>
<protein>
    <submittedName>
        <fullName evidence="1">Uncharacterized protein</fullName>
    </submittedName>
</protein>
<dbReference type="OrthoDB" id="5436045at2759"/>
<sequence>MRLGKLQESMTDSIRQAAAEVHKDHLSHVTTTGITTTLIPFGIVFRWWIDYQCKLLSSDQEKTTPIVQALIDQAYISKTKWAEGLGNQRWIQEDKMAFDSIKAVVFKKQSRHFWHDKSEVPLLDAVFAVCQDPTITQEENLASITGKSLPQVGMYCKFPLSRVSRSTDS</sequence>
<accession>A0A3N4K9S1</accession>
<dbReference type="AlphaFoldDB" id="A0A3N4K9S1"/>
<dbReference type="EMBL" id="ML120366">
    <property type="protein sequence ID" value="RPB02705.1"/>
    <property type="molecule type" value="Genomic_DNA"/>
</dbReference>
<keyword evidence="2" id="KW-1185">Reference proteome</keyword>
<proteinExistence type="predicted"/>
<gene>
    <name evidence="1" type="ORF">L873DRAFT_1801681</name>
</gene>
<evidence type="ECO:0000313" key="1">
    <source>
        <dbReference type="EMBL" id="RPB02705.1"/>
    </source>
</evidence>